<keyword evidence="2" id="KW-0813">Transport</keyword>
<dbReference type="EMBL" id="CAJVQB010008624">
    <property type="protein sequence ID" value="CAG8721277.1"/>
    <property type="molecule type" value="Genomic_DNA"/>
</dbReference>
<evidence type="ECO:0000313" key="12">
    <source>
        <dbReference type="EMBL" id="CAG8721277.1"/>
    </source>
</evidence>
<evidence type="ECO:0000256" key="7">
    <source>
        <dbReference type="ARBA" id="ARBA00023065"/>
    </source>
</evidence>
<evidence type="ECO:0000256" key="2">
    <source>
        <dbReference type="ARBA" id="ARBA00022448"/>
    </source>
</evidence>
<feature type="transmembrane region" description="Helical" evidence="10">
    <location>
        <begin position="103"/>
        <end position="121"/>
    </location>
</feature>
<feature type="domain" description="Cation/H+ exchanger transmembrane" evidence="11">
    <location>
        <begin position="9"/>
        <end position="209"/>
    </location>
</feature>
<keyword evidence="7" id="KW-0406">Ion transport</keyword>
<feature type="transmembrane region" description="Helical" evidence="10">
    <location>
        <begin position="12"/>
        <end position="32"/>
    </location>
</feature>
<dbReference type="InterPro" id="IPR006153">
    <property type="entry name" value="Cation/H_exchanger_TM"/>
</dbReference>
<keyword evidence="9" id="KW-0739">Sodium transport</keyword>
<keyword evidence="8 10" id="KW-0472">Membrane</keyword>
<evidence type="ECO:0000256" key="1">
    <source>
        <dbReference type="ARBA" id="ARBA00004141"/>
    </source>
</evidence>
<evidence type="ECO:0000313" key="13">
    <source>
        <dbReference type="Proteomes" id="UP000789901"/>
    </source>
</evidence>
<proteinExistence type="predicted"/>
<evidence type="ECO:0000256" key="3">
    <source>
        <dbReference type="ARBA" id="ARBA00022449"/>
    </source>
</evidence>
<organism evidence="12 13">
    <name type="scientific">Gigaspora margarita</name>
    <dbReference type="NCBI Taxonomy" id="4874"/>
    <lineage>
        <taxon>Eukaryota</taxon>
        <taxon>Fungi</taxon>
        <taxon>Fungi incertae sedis</taxon>
        <taxon>Mucoromycota</taxon>
        <taxon>Glomeromycotina</taxon>
        <taxon>Glomeromycetes</taxon>
        <taxon>Diversisporales</taxon>
        <taxon>Gigasporaceae</taxon>
        <taxon>Gigaspora</taxon>
    </lineage>
</organism>
<keyword evidence="3" id="KW-0050">Antiport</keyword>
<accession>A0ABN7V2C5</accession>
<evidence type="ECO:0000256" key="5">
    <source>
        <dbReference type="ARBA" id="ARBA00022989"/>
    </source>
</evidence>
<dbReference type="Proteomes" id="UP000789901">
    <property type="component" value="Unassembled WGS sequence"/>
</dbReference>
<keyword evidence="6" id="KW-0915">Sodium</keyword>
<evidence type="ECO:0000256" key="9">
    <source>
        <dbReference type="ARBA" id="ARBA00023201"/>
    </source>
</evidence>
<protein>
    <submittedName>
        <fullName evidence="12">1810_t:CDS:1</fullName>
    </submittedName>
</protein>
<feature type="transmembrane region" description="Helical" evidence="10">
    <location>
        <begin position="191"/>
        <end position="213"/>
    </location>
</feature>
<gene>
    <name evidence="12" type="ORF">GMARGA_LOCUS13545</name>
</gene>
<dbReference type="Pfam" id="PF00999">
    <property type="entry name" value="Na_H_Exchanger"/>
    <property type="match status" value="1"/>
</dbReference>
<reference evidence="12 13" key="1">
    <citation type="submission" date="2021-06" db="EMBL/GenBank/DDBJ databases">
        <authorList>
            <person name="Kallberg Y."/>
            <person name="Tangrot J."/>
            <person name="Rosling A."/>
        </authorList>
    </citation>
    <scope>NUCLEOTIDE SEQUENCE [LARGE SCALE GENOMIC DNA]</scope>
    <source>
        <strain evidence="12 13">120-4 pot B 10/14</strain>
    </source>
</reference>
<keyword evidence="5 10" id="KW-1133">Transmembrane helix</keyword>
<evidence type="ECO:0000256" key="6">
    <source>
        <dbReference type="ARBA" id="ARBA00023053"/>
    </source>
</evidence>
<sequence length="214" mass="24104">IRSIFRPIIASFVIIIVGIGLYFGIELLINWIHKQFFQNDMNSKKEKLYHDRLLLFMLTYGGILSFAAEITGCSRFLSTFMAGLAFSTIKDTTLIWENKVQDIQQCLIAIFFASIGFIILAQELFQLNILFKGILYSLVTAFGKFATCFAHSSKNKIEKLIVGCSMIARGKLGLTLILQCFESGFMSRDSFIITCWAITICTLLGAIGLQYTIK</sequence>
<dbReference type="Gene3D" id="1.20.1530.20">
    <property type="match status" value="1"/>
</dbReference>
<evidence type="ECO:0000256" key="4">
    <source>
        <dbReference type="ARBA" id="ARBA00022692"/>
    </source>
</evidence>
<evidence type="ECO:0000256" key="10">
    <source>
        <dbReference type="SAM" id="Phobius"/>
    </source>
</evidence>
<name>A0ABN7V2C5_GIGMA</name>
<dbReference type="PANTHER" id="PTHR43562:SF3">
    <property type="entry name" value="SODIUM ION_PROTON EXCHANGER (EUROFUNG)"/>
    <property type="match status" value="1"/>
</dbReference>
<evidence type="ECO:0000259" key="11">
    <source>
        <dbReference type="Pfam" id="PF00999"/>
    </source>
</evidence>
<feature type="non-terminal residue" evidence="12">
    <location>
        <position position="1"/>
    </location>
</feature>
<keyword evidence="4 10" id="KW-0812">Transmembrane</keyword>
<dbReference type="PANTHER" id="PTHR43562">
    <property type="entry name" value="NAPA-TYPE SODIUM/HYDROGEN ANTIPORTER"/>
    <property type="match status" value="1"/>
</dbReference>
<keyword evidence="13" id="KW-1185">Reference proteome</keyword>
<dbReference type="InterPro" id="IPR038770">
    <property type="entry name" value="Na+/solute_symporter_sf"/>
</dbReference>
<evidence type="ECO:0000256" key="8">
    <source>
        <dbReference type="ARBA" id="ARBA00023136"/>
    </source>
</evidence>
<feature type="transmembrane region" description="Helical" evidence="10">
    <location>
        <begin position="53"/>
        <end position="70"/>
    </location>
</feature>
<comment type="caution">
    <text evidence="12">The sequence shown here is derived from an EMBL/GenBank/DDBJ whole genome shotgun (WGS) entry which is preliminary data.</text>
</comment>
<comment type="subcellular location">
    <subcellularLocation>
        <location evidence="1">Membrane</location>
        <topology evidence="1">Multi-pass membrane protein</topology>
    </subcellularLocation>
</comment>